<dbReference type="RefSeq" id="WP_010891882.1">
    <property type="nucleotide sequence ID" value="NZ_AACERE020000005.1"/>
</dbReference>
<dbReference type="PANTHER" id="PTHR10151:SF120">
    <property type="entry name" value="BIS(5'-ADENOSYL)-TRIPHOSPHATASE"/>
    <property type="match status" value="1"/>
</dbReference>
<gene>
    <name evidence="2" type="ORF">B7A03_08555</name>
    <name evidence="3" type="ORF">BFD99_06995</name>
    <name evidence="1" type="ORF">C1418_05650</name>
</gene>
<evidence type="ECO:0000313" key="6">
    <source>
        <dbReference type="Proteomes" id="UP000410873"/>
    </source>
</evidence>
<evidence type="ECO:0000313" key="3">
    <source>
        <dbReference type="EMBL" id="EAL3735709.1"/>
    </source>
</evidence>
<protein>
    <submittedName>
        <fullName evidence="2">Alkaline phosphatase family protein</fullName>
    </submittedName>
</protein>
<proteinExistence type="predicted"/>
<evidence type="ECO:0000313" key="4">
    <source>
        <dbReference type="Proteomes" id="UP000335162"/>
    </source>
</evidence>
<dbReference type="InterPro" id="IPR017850">
    <property type="entry name" value="Alkaline_phosphatase_core_sf"/>
</dbReference>
<dbReference type="Proteomes" id="UP000392616">
    <property type="component" value="Unassembled WGS sequence"/>
</dbReference>
<accession>A0A2U0QQI5</accession>
<evidence type="ECO:0000313" key="2">
    <source>
        <dbReference type="EMBL" id="EAK6414050.1"/>
    </source>
</evidence>
<evidence type="ECO:0000313" key="1">
    <source>
        <dbReference type="EMBL" id="EAK3959311.1"/>
    </source>
</evidence>
<organism evidence="2 5">
    <name type="scientific">Campylobacter jejuni</name>
    <dbReference type="NCBI Taxonomy" id="197"/>
    <lineage>
        <taxon>Bacteria</taxon>
        <taxon>Pseudomonadati</taxon>
        <taxon>Campylobacterota</taxon>
        <taxon>Epsilonproteobacteria</taxon>
        <taxon>Campylobacterales</taxon>
        <taxon>Campylobacteraceae</taxon>
        <taxon>Campylobacter</taxon>
    </lineage>
</organism>
<sequence>MMSKAILVVLDGLNCKSASINMGYLNALCKENLGKFYSLECELPSMSRPLYECLLTGVKPVLSGIINNKLSFSKQTSIFDLCKEQGLKAGGAAYHWVFELYNKKEFIPSLHRHIEDENLTLPYGHFYYEDDYLDSHLFADGEHLRNKYNLDFTLIHSMNIDDAGHKFGSHSIEYANKTKKVDILISEYLPTWLEQGINVIITSDHGMTEGKSHGGLSEDEILVPFFTFGSAFSYENAKIKQDEICGSICEILGLKHDKRYNDEILKAKK</sequence>
<dbReference type="EMBL" id="AACHYE010000020">
    <property type="protein sequence ID" value="EAK6414050.1"/>
    <property type="molecule type" value="Genomic_DNA"/>
</dbReference>
<evidence type="ECO:0000313" key="5">
    <source>
        <dbReference type="Proteomes" id="UP000392616"/>
    </source>
</evidence>
<dbReference type="GO" id="GO:0016787">
    <property type="term" value="F:hydrolase activity"/>
    <property type="evidence" value="ECO:0007669"/>
    <property type="project" value="UniProtKB-ARBA"/>
</dbReference>
<dbReference type="Gene3D" id="3.40.720.10">
    <property type="entry name" value="Alkaline Phosphatase, subunit A"/>
    <property type="match status" value="1"/>
</dbReference>
<dbReference type="Proteomes" id="UP000410873">
    <property type="component" value="Unassembled WGS sequence"/>
</dbReference>
<dbReference type="AlphaFoldDB" id="A0A2U0QQI5"/>
<dbReference type="InterPro" id="IPR002591">
    <property type="entry name" value="Phosphodiest/P_Trfase"/>
</dbReference>
<dbReference type="PANTHER" id="PTHR10151">
    <property type="entry name" value="ECTONUCLEOTIDE PYROPHOSPHATASE/PHOSPHODIESTERASE"/>
    <property type="match status" value="1"/>
</dbReference>
<dbReference type="EMBL" id="AACNRY010000015">
    <property type="protein sequence ID" value="EAL3735709.1"/>
    <property type="molecule type" value="Genomic_DNA"/>
</dbReference>
<dbReference type="Proteomes" id="UP000335162">
    <property type="component" value="Unassembled WGS sequence"/>
</dbReference>
<name>A0A2U0QQI5_CAMJU</name>
<comment type="caution">
    <text evidence="2">The sequence shown here is derived from an EMBL/GenBank/DDBJ whole genome shotgun (WGS) entry which is preliminary data.</text>
</comment>
<dbReference type="Pfam" id="PF01663">
    <property type="entry name" value="Phosphodiest"/>
    <property type="match status" value="1"/>
</dbReference>
<dbReference type="SUPFAM" id="SSF53649">
    <property type="entry name" value="Alkaline phosphatase-like"/>
    <property type="match status" value="1"/>
</dbReference>
<reference evidence="4 5" key="1">
    <citation type="submission" date="2018-05" db="EMBL/GenBank/DDBJ databases">
        <authorList>
            <consortium name="NARMS: The National Antimicrobial Resistance Monitoring System"/>
        </authorList>
    </citation>
    <scope>NUCLEOTIDE SEQUENCE [LARGE SCALE GENOMIC DNA]</scope>
    <source>
        <strain evidence="2 5">CVM N62988</strain>
        <strain evidence="3 4">FSIS1607212</strain>
    </source>
</reference>
<dbReference type="EMBL" id="AACFWJ010000005">
    <property type="protein sequence ID" value="EAK3959311.1"/>
    <property type="molecule type" value="Genomic_DNA"/>
</dbReference>
<reference evidence="1 6" key="2">
    <citation type="submission" date="2018-05" db="EMBL/GenBank/DDBJ databases">
        <authorList>
            <consortium name="PulseNet: The National Subtyping Network for Foodborne Disease Surveillance"/>
            <person name="Tarr C.L."/>
            <person name="Trees E."/>
            <person name="Katz L.S."/>
            <person name="Carleton-Romer H.A."/>
            <person name="Stroika S."/>
            <person name="Kucerova Z."/>
            <person name="Roache K.F."/>
            <person name="Sabol A.L."/>
            <person name="Besser J."/>
            <person name="Gerner-Smidt P."/>
        </authorList>
    </citation>
    <scope>NUCLEOTIDE SEQUENCE [LARGE SCALE GENOMIC DNA]</scope>
    <source>
        <strain evidence="1 6">PNUSAC003589</strain>
    </source>
</reference>